<dbReference type="GO" id="GO:0008198">
    <property type="term" value="F:ferrous iron binding"/>
    <property type="evidence" value="ECO:0007669"/>
    <property type="project" value="TreeGrafter"/>
</dbReference>
<dbReference type="GO" id="GO:0006826">
    <property type="term" value="P:iron ion transport"/>
    <property type="evidence" value="ECO:0007669"/>
    <property type="project" value="UniProtKB-KW"/>
</dbReference>
<proteinExistence type="inferred from homology"/>
<dbReference type="GO" id="GO:0008199">
    <property type="term" value="F:ferric iron binding"/>
    <property type="evidence" value="ECO:0007669"/>
    <property type="project" value="InterPro"/>
</dbReference>
<dbReference type="PRINTS" id="PR00904">
    <property type="entry name" value="FRATAXIN"/>
</dbReference>
<feature type="domain" description="SAC3/GANP/THP3 conserved" evidence="14">
    <location>
        <begin position="234"/>
        <end position="501"/>
    </location>
</feature>
<keyword evidence="10" id="KW-0406">Ion transport</keyword>
<dbReference type="PANTHER" id="PTHR16821">
    <property type="entry name" value="FRATAXIN"/>
    <property type="match status" value="1"/>
</dbReference>
<evidence type="ECO:0000256" key="3">
    <source>
        <dbReference type="ARBA" id="ARBA00013107"/>
    </source>
</evidence>
<keyword evidence="7" id="KW-0809">Transit peptide</keyword>
<dbReference type="Gene3D" id="1.25.40.990">
    <property type="match status" value="1"/>
</dbReference>
<dbReference type="Pfam" id="PF01491">
    <property type="entry name" value="Frataxin_Cyay"/>
    <property type="match status" value="1"/>
</dbReference>
<comment type="subcellular location">
    <subcellularLocation>
        <location evidence="1">Mitochondrion</location>
    </subcellularLocation>
</comment>
<dbReference type="STRING" id="10195.A0A3M7S8F2"/>
<evidence type="ECO:0000256" key="6">
    <source>
        <dbReference type="ARBA" id="ARBA00022496"/>
    </source>
</evidence>
<evidence type="ECO:0000256" key="4">
    <source>
        <dbReference type="ARBA" id="ARBA00022434"/>
    </source>
</evidence>
<comment type="similarity">
    <text evidence="2">Belongs to the frataxin family.</text>
</comment>
<keyword evidence="11" id="KW-0496">Mitochondrion</keyword>
<feature type="coiled-coil region" evidence="13">
    <location>
        <begin position="104"/>
        <end position="131"/>
    </location>
</feature>
<dbReference type="GO" id="GO:0004322">
    <property type="term" value="F:ferroxidase activity"/>
    <property type="evidence" value="ECO:0007669"/>
    <property type="project" value="UniProtKB-EC"/>
</dbReference>
<protein>
    <recommendedName>
        <fullName evidence="3">ferroxidase</fullName>
        <ecNumber evidence="3">1.16.3.1</ecNumber>
    </recommendedName>
</protein>
<dbReference type="PROSITE" id="PS50810">
    <property type="entry name" value="FRATAXIN_2"/>
    <property type="match status" value="1"/>
</dbReference>
<dbReference type="Pfam" id="PF03399">
    <property type="entry name" value="SAC3_GANP"/>
    <property type="match status" value="1"/>
</dbReference>
<gene>
    <name evidence="15" type="ORF">BpHYR1_020530</name>
</gene>
<dbReference type="AlphaFoldDB" id="A0A3M7S8F2"/>
<keyword evidence="16" id="KW-1185">Reference proteome</keyword>
<evidence type="ECO:0000259" key="14">
    <source>
        <dbReference type="Pfam" id="PF03399"/>
    </source>
</evidence>
<keyword evidence="13" id="KW-0175">Coiled coil</keyword>
<dbReference type="EC" id="1.16.3.1" evidence="3"/>
<keyword evidence="8 15" id="KW-0560">Oxidoreductase</keyword>
<accession>A0A3M7S8F2</accession>
<dbReference type="NCBIfam" id="TIGR03421">
    <property type="entry name" value="FeS_CyaY"/>
    <property type="match status" value="1"/>
</dbReference>
<dbReference type="GO" id="GO:0034986">
    <property type="term" value="F:iron chaperone activity"/>
    <property type="evidence" value="ECO:0007669"/>
    <property type="project" value="TreeGrafter"/>
</dbReference>
<evidence type="ECO:0000256" key="12">
    <source>
        <dbReference type="ARBA" id="ARBA00047990"/>
    </source>
</evidence>
<dbReference type="InterPro" id="IPR036524">
    <property type="entry name" value="Frataxin/CyaY_sf"/>
</dbReference>
<keyword evidence="6" id="KW-0410">Iron transport</keyword>
<keyword evidence="5" id="KW-0813">Transport</keyword>
<dbReference type="EMBL" id="REGN01001882">
    <property type="protein sequence ID" value="RNA31868.1"/>
    <property type="molecule type" value="Genomic_DNA"/>
</dbReference>
<dbReference type="SUPFAM" id="SSF55387">
    <property type="entry name" value="Frataxin/Nqo15-like"/>
    <property type="match status" value="1"/>
</dbReference>
<evidence type="ECO:0000313" key="15">
    <source>
        <dbReference type="EMBL" id="RNA31868.1"/>
    </source>
</evidence>
<comment type="caution">
    <text evidence="15">The sequence shown here is derived from an EMBL/GenBank/DDBJ whole genome shotgun (WGS) entry which is preliminary data.</text>
</comment>
<keyword evidence="9" id="KW-0408">Iron</keyword>
<dbReference type="OrthoDB" id="1897642at2759"/>
<organism evidence="15 16">
    <name type="scientific">Brachionus plicatilis</name>
    <name type="common">Marine rotifer</name>
    <name type="synonym">Brachionus muelleri</name>
    <dbReference type="NCBI Taxonomy" id="10195"/>
    <lineage>
        <taxon>Eukaryota</taxon>
        <taxon>Metazoa</taxon>
        <taxon>Spiralia</taxon>
        <taxon>Gnathifera</taxon>
        <taxon>Rotifera</taxon>
        <taxon>Eurotatoria</taxon>
        <taxon>Monogononta</taxon>
        <taxon>Pseudotrocha</taxon>
        <taxon>Ploima</taxon>
        <taxon>Brachionidae</taxon>
        <taxon>Brachionus</taxon>
    </lineage>
</organism>
<dbReference type="PANTHER" id="PTHR16821:SF2">
    <property type="entry name" value="FRATAXIN, MITOCHONDRIAL"/>
    <property type="match status" value="1"/>
</dbReference>
<dbReference type="SMART" id="SM01219">
    <property type="entry name" value="Frataxin_Cyay"/>
    <property type="match status" value="1"/>
</dbReference>
<reference evidence="15 16" key="1">
    <citation type="journal article" date="2018" name="Sci. Rep.">
        <title>Genomic signatures of local adaptation to the degree of environmental predictability in rotifers.</title>
        <authorList>
            <person name="Franch-Gras L."/>
            <person name="Hahn C."/>
            <person name="Garcia-Roger E.M."/>
            <person name="Carmona M.J."/>
            <person name="Serra M."/>
            <person name="Gomez A."/>
        </authorList>
    </citation>
    <scope>NUCLEOTIDE SEQUENCE [LARGE SCALE GENOMIC DNA]</scope>
    <source>
        <strain evidence="15">HYR1</strain>
    </source>
</reference>
<dbReference type="PROSITE" id="PS01344">
    <property type="entry name" value="FRATAXIN_1"/>
    <property type="match status" value="1"/>
</dbReference>
<evidence type="ECO:0000256" key="1">
    <source>
        <dbReference type="ARBA" id="ARBA00004173"/>
    </source>
</evidence>
<dbReference type="GO" id="GO:0016226">
    <property type="term" value="P:iron-sulfur cluster assembly"/>
    <property type="evidence" value="ECO:0007669"/>
    <property type="project" value="InterPro"/>
</dbReference>
<dbReference type="CDD" id="cd00503">
    <property type="entry name" value="Frataxin"/>
    <property type="match status" value="1"/>
</dbReference>
<evidence type="ECO:0000256" key="11">
    <source>
        <dbReference type="ARBA" id="ARBA00023128"/>
    </source>
</evidence>
<evidence type="ECO:0000256" key="7">
    <source>
        <dbReference type="ARBA" id="ARBA00022946"/>
    </source>
</evidence>
<evidence type="ECO:0000313" key="16">
    <source>
        <dbReference type="Proteomes" id="UP000276133"/>
    </source>
</evidence>
<evidence type="ECO:0000256" key="10">
    <source>
        <dbReference type="ARBA" id="ARBA00023065"/>
    </source>
</evidence>
<dbReference type="GO" id="GO:0005739">
    <property type="term" value="C:mitochondrion"/>
    <property type="evidence" value="ECO:0007669"/>
    <property type="project" value="UniProtKB-SubCell"/>
</dbReference>
<sequence>MESFDFLSKQHLYSIENPFSSQNSLTLWDIVGVLQNSGLQTLFSTVIGATLKKLNTLLKARTLVLPKYTQIPVRNIFLNFPIKSNPSNSNGTQNFTKDIKLHYEKISNETLESLTERLDELADELDDIVSNQYDVSFSNGVLNLKLGSEHGTYVINKQTPNLQIWLSSPISGPKRFDFIDNTWIYKRTGETLHGLLSKELSDIFKTQIDMFKCSYMNKRHPKKNLILKPECTLMCPKDELEMRIKNNLVSSLEKFVNNSKIEYRLVKEYGRPAAGKIIKSNDLRTIDTLLKTTNYLIREVYSRDNFEFVSRYEFVFDRLRSVRQDMIIARYNDEKSNKIHEIILCFYLVADYKLCASNKYDEFMNYQHVKEVLNLILSSQYCTKKAWFYSVYLLMNLKNFTSVNNALKAWKNLSLEYPLNECIGLCKAYLNRNYVRLFKIYKNLPLLCQLAFHRRIPEIEVEMINIMNTAYSFKNSKYSVENLLKITLFNGRHSLEKYEEKNLLSIDLDNNILFSKHHCQNNINSVREKIDFVDNKLVDFTEIKISNHSNFIFNFILLNCILHRLLHSVKQQLFQSD</sequence>
<evidence type="ECO:0000256" key="2">
    <source>
        <dbReference type="ARBA" id="ARBA00008183"/>
    </source>
</evidence>
<evidence type="ECO:0000256" key="9">
    <source>
        <dbReference type="ARBA" id="ARBA00023004"/>
    </source>
</evidence>
<dbReference type="InterPro" id="IPR020895">
    <property type="entry name" value="Frataxin_CS"/>
</dbReference>
<dbReference type="GO" id="GO:0051537">
    <property type="term" value="F:2 iron, 2 sulfur cluster binding"/>
    <property type="evidence" value="ECO:0007669"/>
    <property type="project" value="TreeGrafter"/>
</dbReference>
<dbReference type="InterPro" id="IPR017789">
    <property type="entry name" value="Frataxin"/>
</dbReference>
<dbReference type="Proteomes" id="UP000276133">
    <property type="component" value="Unassembled WGS sequence"/>
</dbReference>
<evidence type="ECO:0000256" key="13">
    <source>
        <dbReference type="SAM" id="Coils"/>
    </source>
</evidence>
<dbReference type="InterPro" id="IPR005062">
    <property type="entry name" value="SAC3/GANP/THP3_conserved"/>
</dbReference>
<keyword evidence="4" id="KW-0409">Iron storage</keyword>
<dbReference type="GO" id="GO:0006879">
    <property type="term" value="P:intracellular iron ion homeostasis"/>
    <property type="evidence" value="ECO:0007669"/>
    <property type="project" value="UniProtKB-KW"/>
</dbReference>
<comment type="catalytic activity">
    <reaction evidence="12">
        <text>4 Fe(2+) + O2 + 4 H(+) = 4 Fe(3+) + 2 H2O</text>
        <dbReference type="Rhea" id="RHEA:11148"/>
        <dbReference type="ChEBI" id="CHEBI:15377"/>
        <dbReference type="ChEBI" id="CHEBI:15378"/>
        <dbReference type="ChEBI" id="CHEBI:15379"/>
        <dbReference type="ChEBI" id="CHEBI:29033"/>
        <dbReference type="ChEBI" id="CHEBI:29034"/>
        <dbReference type="EC" id="1.16.3.1"/>
    </reaction>
</comment>
<evidence type="ECO:0000256" key="8">
    <source>
        <dbReference type="ARBA" id="ARBA00023002"/>
    </source>
</evidence>
<dbReference type="NCBIfam" id="TIGR03422">
    <property type="entry name" value="mito_frataxin"/>
    <property type="match status" value="1"/>
</dbReference>
<evidence type="ECO:0000256" key="5">
    <source>
        <dbReference type="ARBA" id="ARBA00022448"/>
    </source>
</evidence>
<dbReference type="InterPro" id="IPR002908">
    <property type="entry name" value="Frataxin/CyaY"/>
</dbReference>
<name>A0A3M7S8F2_BRAPC</name>
<dbReference type="Gene3D" id="3.30.920.10">
    <property type="entry name" value="Frataxin/CyaY"/>
    <property type="match status" value="1"/>
</dbReference>